<accession>A0A1J5QED0</accession>
<dbReference type="EMBL" id="MLJW01000910">
    <property type="protein sequence ID" value="OIQ81554.1"/>
    <property type="molecule type" value="Genomic_DNA"/>
</dbReference>
<organism evidence="1">
    <name type="scientific">mine drainage metagenome</name>
    <dbReference type="NCBI Taxonomy" id="410659"/>
    <lineage>
        <taxon>unclassified sequences</taxon>
        <taxon>metagenomes</taxon>
        <taxon>ecological metagenomes</taxon>
    </lineage>
</organism>
<reference evidence="1" key="1">
    <citation type="submission" date="2016-10" db="EMBL/GenBank/DDBJ databases">
        <title>Sequence of Gallionella enrichment culture.</title>
        <authorList>
            <person name="Poehlein A."/>
            <person name="Muehling M."/>
            <person name="Daniel R."/>
        </authorList>
    </citation>
    <scope>NUCLEOTIDE SEQUENCE</scope>
</reference>
<gene>
    <name evidence="1" type="ORF">GALL_366800</name>
</gene>
<name>A0A1J5QED0_9ZZZZ</name>
<dbReference type="AntiFam" id="ANF00217">
    <property type="entry name" value="Shadow ORF (opposite uvrB)"/>
</dbReference>
<comment type="caution">
    <text evidence="1">The sequence shown here is derived from an EMBL/GenBank/DDBJ whole genome shotgun (WGS) entry which is preliminary data.</text>
</comment>
<sequence>MARVILDALAESQFVKQFQVVAGALFDALRLDQLVVPDVEIHPLAQFQLDLLDGAQGGLARRDVMTGRIDREARHLVQDLPGQRVEQGQRFDLVIKQRDAQRRLRIFRREHIQHVAADAESAAVEVVFVAVVLHAGETLDDIALADFLALGQVQHHAMVVDRIADAVDGRHGGDDHDVFPLQQRLGGREPHLLDVLVDAGILLDEHVARRHIGFRLVVVVIRHEILHRIVGQELAEFRIELRGQRFVGRHDNGRPAHLRDDIGHGVGLAGTGHAQQGLEAQATPDAVRQLFDGRRLVAGRWERLMQFKAAIGVSDDHGNTC</sequence>
<evidence type="ECO:0000313" key="1">
    <source>
        <dbReference type="EMBL" id="OIQ81554.1"/>
    </source>
</evidence>
<dbReference type="AlphaFoldDB" id="A0A1J5QED0"/>
<proteinExistence type="predicted"/>
<protein>
    <submittedName>
        <fullName evidence="1">Uncharacterized protein</fullName>
    </submittedName>
</protein>